<reference evidence="2" key="1">
    <citation type="submission" date="2018-11" db="EMBL/GenBank/DDBJ databases">
        <authorList>
            <consortium name="Pathogen Informatics"/>
        </authorList>
    </citation>
    <scope>NUCLEOTIDE SEQUENCE</scope>
</reference>
<evidence type="ECO:0000313" key="2">
    <source>
        <dbReference type="EMBL" id="VEL32491.1"/>
    </source>
</evidence>
<dbReference type="AlphaFoldDB" id="A0A3S5C3B0"/>
<dbReference type="EMBL" id="CAAALY010244240">
    <property type="protein sequence ID" value="VEL32491.1"/>
    <property type="molecule type" value="Genomic_DNA"/>
</dbReference>
<evidence type="ECO:0000256" key="1">
    <source>
        <dbReference type="SAM" id="MobiDB-lite"/>
    </source>
</evidence>
<keyword evidence="3" id="KW-1185">Reference proteome</keyword>
<sequence>MQHQRSDSPALSPHKASPLNQPKRGTKSRQEYFKSETSSTVDSATLLPLRRRYPATECCLLALTPHLSIV</sequence>
<protein>
    <submittedName>
        <fullName evidence="2">Uncharacterized protein</fullName>
    </submittedName>
</protein>
<comment type="caution">
    <text evidence="2">The sequence shown here is derived from an EMBL/GenBank/DDBJ whole genome shotgun (WGS) entry which is preliminary data.</text>
</comment>
<gene>
    <name evidence="2" type="ORF">PXEA_LOCUS25931</name>
</gene>
<organism evidence="2 3">
    <name type="scientific">Protopolystoma xenopodis</name>
    <dbReference type="NCBI Taxonomy" id="117903"/>
    <lineage>
        <taxon>Eukaryota</taxon>
        <taxon>Metazoa</taxon>
        <taxon>Spiralia</taxon>
        <taxon>Lophotrochozoa</taxon>
        <taxon>Platyhelminthes</taxon>
        <taxon>Monogenea</taxon>
        <taxon>Polyopisthocotylea</taxon>
        <taxon>Polystomatidea</taxon>
        <taxon>Polystomatidae</taxon>
        <taxon>Protopolystoma</taxon>
    </lineage>
</organism>
<feature type="region of interest" description="Disordered" evidence="1">
    <location>
        <begin position="1"/>
        <end position="41"/>
    </location>
</feature>
<evidence type="ECO:0000313" key="3">
    <source>
        <dbReference type="Proteomes" id="UP000784294"/>
    </source>
</evidence>
<proteinExistence type="predicted"/>
<dbReference type="Proteomes" id="UP000784294">
    <property type="component" value="Unassembled WGS sequence"/>
</dbReference>
<accession>A0A3S5C3B0</accession>
<name>A0A3S5C3B0_9PLAT</name>